<dbReference type="PANTHER" id="PTHR31672">
    <property type="entry name" value="BNACNNG10540D PROTEIN"/>
    <property type="match status" value="1"/>
</dbReference>
<dbReference type="AlphaFoldDB" id="A0A835I211"/>
<organism evidence="3 4">
    <name type="scientific">Coptis chinensis</name>
    <dbReference type="NCBI Taxonomy" id="261450"/>
    <lineage>
        <taxon>Eukaryota</taxon>
        <taxon>Viridiplantae</taxon>
        <taxon>Streptophyta</taxon>
        <taxon>Embryophyta</taxon>
        <taxon>Tracheophyta</taxon>
        <taxon>Spermatophyta</taxon>
        <taxon>Magnoliopsida</taxon>
        <taxon>Ranunculales</taxon>
        <taxon>Ranunculaceae</taxon>
        <taxon>Coptidoideae</taxon>
        <taxon>Coptis</taxon>
    </lineage>
</organism>
<name>A0A835I211_9MAGN</name>
<dbReference type="OrthoDB" id="610337at2759"/>
<dbReference type="Pfam" id="PF00646">
    <property type="entry name" value="F-box"/>
    <property type="match status" value="1"/>
</dbReference>
<protein>
    <recommendedName>
        <fullName evidence="2">F-box domain-containing protein</fullName>
    </recommendedName>
</protein>
<proteinExistence type="predicted"/>
<feature type="domain" description="F-box" evidence="2">
    <location>
        <begin position="452"/>
        <end position="503"/>
    </location>
</feature>
<dbReference type="Proteomes" id="UP000631114">
    <property type="component" value="Unassembled WGS sequence"/>
</dbReference>
<dbReference type="InterPro" id="IPR036047">
    <property type="entry name" value="F-box-like_dom_sf"/>
</dbReference>
<dbReference type="InterPro" id="IPR050796">
    <property type="entry name" value="SCF_F-box_component"/>
</dbReference>
<accession>A0A835I211</accession>
<dbReference type="Pfam" id="PF12937">
    <property type="entry name" value="F-box-like"/>
    <property type="match status" value="1"/>
</dbReference>
<dbReference type="InterPro" id="IPR001810">
    <property type="entry name" value="F-box_dom"/>
</dbReference>
<dbReference type="SUPFAM" id="SSF81383">
    <property type="entry name" value="F-box domain"/>
    <property type="match status" value="2"/>
</dbReference>
<dbReference type="CDD" id="cd22157">
    <property type="entry name" value="F-box_AtFBW1-like"/>
    <property type="match status" value="1"/>
</dbReference>
<sequence>MRITRVQHDDDDAVEEELLNLDDLLRELREKSGEFFSKLPSDIILDNIFSSLPLKSLSQCRWVCKTWYRFIHHPRFAQIHYQMAIQNRCSPCLGLFLEYPRNELRLIDHQVFDNLKTSVVSSDVETYPLVEFGFSDLQIIGVVNGLVCFGEHHHRSYLPRKYIIYNPITGEHFQLPEDTCIFTDIDFAALGFDSAANEYKVIRIRDDHRGAEIFTLGTTRWRRVEDHVPKIQKTHPFSVLVNGNLHWISSEQDGPLSIFAFNVASEKFCEFESPPFHQEQGRLKGALRVIEELLCFIDMKEFDEFEMWVMKDYGVQGSWAKEYKFNAQVLNCTLHNYMCGQNVFKLKNGEFLVKYGPKDFGYYDAKQRTCQPVLLPITTDDCEYGLHPDDCEYDLPHVFLLGSLFSPKNIGRLASSTQTQISDQEEEEEEKESLKDEEGEEIDLQVLQEMSGELFSKLPGDIIVNILCRIPVKSLSSQCRMVCKTWYDLIGDPHFAEFHYRWAIQNCCSPCVVLCDVMSGFWFIDHQVFDNLETSAPVHSLEFLKELEFEKTLQVIGSVNGLLCFSEDQYKCSYPVFYYICNPITGEHIRLPRARELFHVEVSAFGFDSTTNEYKVIRFHYDQDEGEVYTLGSSRWRRINYGVPYETFRHPFGMLVSNHLHWISSGDGVPLTIVAFDMAAEEVHQIEPPPLVSTDINSSLGVIEERLCFFRKLGDNYFEIWVMKDYGEQGYWAKEYFFDPEVTAYLSCSDTYTVSKLRNGEFLVRCGPTNLGYYDVKKETCRPIVVESHFIFFFIFQVGSLFSPKNVSRLSRK</sequence>
<dbReference type="PROSITE" id="PS50181">
    <property type="entry name" value="FBOX"/>
    <property type="match status" value="1"/>
</dbReference>
<feature type="compositionally biased region" description="Acidic residues" evidence="1">
    <location>
        <begin position="423"/>
        <end position="438"/>
    </location>
</feature>
<feature type="region of interest" description="Disordered" evidence="1">
    <location>
        <begin position="416"/>
        <end position="438"/>
    </location>
</feature>
<dbReference type="SMART" id="SM00256">
    <property type="entry name" value="FBOX"/>
    <property type="match status" value="2"/>
</dbReference>
<dbReference type="Gene3D" id="1.20.1280.50">
    <property type="match status" value="2"/>
</dbReference>
<evidence type="ECO:0000259" key="2">
    <source>
        <dbReference type="PROSITE" id="PS50181"/>
    </source>
</evidence>
<reference evidence="3 4" key="1">
    <citation type="submission" date="2020-10" db="EMBL/GenBank/DDBJ databases">
        <title>The Coptis chinensis genome and diversification of protoberbering-type alkaloids.</title>
        <authorList>
            <person name="Wang B."/>
            <person name="Shu S."/>
            <person name="Song C."/>
            <person name="Liu Y."/>
        </authorList>
    </citation>
    <scope>NUCLEOTIDE SEQUENCE [LARGE SCALE GENOMIC DNA]</scope>
    <source>
        <strain evidence="3">HL-2020</strain>
        <tissue evidence="3">Leaf</tissue>
    </source>
</reference>
<keyword evidence="4" id="KW-1185">Reference proteome</keyword>
<evidence type="ECO:0000313" key="4">
    <source>
        <dbReference type="Proteomes" id="UP000631114"/>
    </source>
</evidence>
<evidence type="ECO:0000256" key="1">
    <source>
        <dbReference type="SAM" id="MobiDB-lite"/>
    </source>
</evidence>
<dbReference type="InterPro" id="IPR013187">
    <property type="entry name" value="F-box-assoc_dom_typ3"/>
</dbReference>
<evidence type="ECO:0000313" key="3">
    <source>
        <dbReference type="EMBL" id="KAF9611150.1"/>
    </source>
</evidence>
<dbReference type="EMBL" id="JADFTS010000004">
    <property type="protein sequence ID" value="KAF9611150.1"/>
    <property type="molecule type" value="Genomic_DNA"/>
</dbReference>
<comment type="caution">
    <text evidence="3">The sequence shown here is derived from an EMBL/GenBank/DDBJ whole genome shotgun (WGS) entry which is preliminary data.</text>
</comment>
<dbReference type="Pfam" id="PF08268">
    <property type="entry name" value="FBA_3"/>
    <property type="match status" value="2"/>
</dbReference>
<gene>
    <name evidence="3" type="ORF">IFM89_027236</name>
</gene>
<dbReference type="NCBIfam" id="TIGR01640">
    <property type="entry name" value="F_box_assoc_1"/>
    <property type="match status" value="2"/>
</dbReference>
<dbReference type="InterPro" id="IPR017451">
    <property type="entry name" value="F-box-assoc_interact_dom"/>
</dbReference>
<dbReference type="PANTHER" id="PTHR31672:SF13">
    <property type="entry name" value="F-BOX PROTEIN CPR30-LIKE"/>
    <property type="match status" value="1"/>
</dbReference>